<dbReference type="InterPro" id="IPR003728">
    <property type="entry name" value="Ribosome_maturation_RimP"/>
</dbReference>
<dbReference type="KEGG" id="cam:101490181"/>
<evidence type="ECO:0000313" key="5">
    <source>
        <dbReference type="Proteomes" id="UP000087171"/>
    </source>
</evidence>
<dbReference type="STRING" id="3827.A0A1S2YC06"/>
<dbReference type="InterPro" id="IPR035956">
    <property type="entry name" value="RimP_N_sf"/>
</dbReference>
<evidence type="ECO:0000259" key="4">
    <source>
        <dbReference type="Pfam" id="PF25498"/>
    </source>
</evidence>
<dbReference type="Pfam" id="PF02576">
    <property type="entry name" value="RimP_N"/>
    <property type="match status" value="1"/>
</dbReference>
<dbReference type="RefSeq" id="XP_004502582.1">
    <property type="nucleotide sequence ID" value="XM_004502525.3"/>
</dbReference>
<dbReference type="AlphaFoldDB" id="A0A1S2YC06"/>
<proteinExistence type="inferred from homology"/>
<feature type="domain" description="Ribosome maturation factor RimP N-terminal" evidence="3">
    <location>
        <begin position="168"/>
        <end position="224"/>
    </location>
</feature>
<dbReference type="HAMAP" id="MF_01077">
    <property type="entry name" value="RimP"/>
    <property type="match status" value="1"/>
</dbReference>
<reference evidence="6" key="2">
    <citation type="submission" date="2025-08" db="UniProtKB">
        <authorList>
            <consortium name="RefSeq"/>
        </authorList>
    </citation>
    <scope>IDENTIFICATION</scope>
    <source>
        <tissue evidence="6">Etiolated seedlings</tissue>
    </source>
</reference>
<keyword evidence="5" id="KW-1185">Reference proteome</keyword>
<evidence type="ECO:0000313" key="6">
    <source>
        <dbReference type="RefSeq" id="XP_004502582.1"/>
    </source>
</evidence>
<dbReference type="InterPro" id="IPR028989">
    <property type="entry name" value="RimP_N"/>
</dbReference>
<evidence type="ECO:0000256" key="2">
    <source>
        <dbReference type="ARBA" id="ARBA00022517"/>
    </source>
</evidence>
<reference evidence="5" key="1">
    <citation type="journal article" date="2013" name="Nat. Biotechnol.">
        <title>Draft genome sequence of chickpea (Cicer arietinum) provides a resource for trait improvement.</title>
        <authorList>
            <person name="Varshney R.K."/>
            <person name="Song C."/>
            <person name="Saxena R.K."/>
            <person name="Azam S."/>
            <person name="Yu S."/>
            <person name="Sharpe A.G."/>
            <person name="Cannon S."/>
            <person name="Baek J."/>
            <person name="Rosen B.D."/>
            <person name="Tar'an B."/>
            <person name="Millan T."/>
            <person name="Zhang X."/>
            <person name="Ramsay L.D."/>
            <person name="Iwata A."/>
            <person name="Wang Y."/>
            <person name="Nelson W."/>
            <person name="Farmer A.D."/>
            <person name="Gaur P.M."/>
            <person name="Soderlund C."/>
            <person name="Penmetsa R.V."/>
            <person name="Xu C."/>
            <person name="Bharti A.K."/>
            <person name="He W."/>
            <person name="Winter P."/>
            <person name="Zhao S."/>
            <person name="Hane J.K."/>
            <person name="Carrasquilla-Garcia N."/>
            <person name="Condie J.A."/>
            <person name="Upadhyaya H.D."/>
            <person name="Luo M.C."/>
            <person name="Thudi M."/>
            <person name="Gowda C.L."/>
            <person name="Singh N.P."/>
            <person name="Lichtenzveig J."/>
            <person name="Gali K.K."/>
            <person name="Rubio J."/>
            <person name="Nadarajan N."/>
            <person name="Dolezel J."/>
            <person name="Bansal K.C."/>
            <person name="Xu X."/>
            <person name="Edwards D."/>
            <person name="Zhang G."/>
            <person name="Kahl G."/>
            <person name="Gil J."/>
            <person name="Singh K.B."/>
            <person name="Datta S.K."/>
            <person name="Jackson S.A."/>
            <person name="Wang J."/>
            <person name="Cook D.R."/>
        </authorList>
    </citation>
    <scope>NUCLEOTIDE SEQUENCE [LARGE SCALE GENOMIC DNA]</scope>
    <source>
        <strain evidence="5">cv. CDC Frontier</strain>
    </source>
</reference>
<dbReference type="InterPro" id="IPR057234">
    <property type="entry name" value="DUF7912"/>
</dbReference>
<dbReference type="eggNOG" id="ENOG502QR64">
    <property type="taxonomic scope" value="Eukaryota"/>
</dbReference>
<dbReference type="GO" id="GO:0042274">
    <property type="term" value="P:ribosomal small subunit biogenesis"/>
    <property type="evidence" value="ECO:0007669"/>
    <property type="project" value="InterPro"/>
</dbReference>
<keyword evidence="1" id="KW-0963">Cytoplasm</keyword>
<sequence length="319" mass="36555">MKLIKDSILLSRRNPSSLFTITRFKTFFFSPLPTTTKFYSQFLTFPHTPLKSLNLHVKKKNSDSEPLLEPTIVHQVPQDEEKYYVDNEFEYEDESQMVEDVDDGDEYYDEEEDYEDENTVPYAGDGEAGGGISLAGTWWDKKALAVAKEVTMSFGGDLQIYAFKTLLSSTIRVRIEKLSNKSGSPTMEDIEAFSTIYRAKLDEAELAKFVPENLSLEVSSPGVERVVRIPDDLDRFKDRVMYVKYAIDDDSNNPSAEGDGVLKLESFDMETKYCTWSLANVRVNREKAGKGRPLNKKQREWRLSTPFDSLHFVRLHSDV</sequence>
<gene>
    <name evidence="6" type="primary">LOC101490181</name>
</gene>
<protein>
    <submittedName>
        <fullName evidence="6">Uncharacterized protein LOC101490181</fullName>
    </submittedName>
</protein>
<evidence type="ECO:0000259" key="3">
    <source>
        <dbReference type="Pfam" id="PF02576"/>
    </source>
</evidence>
<organism evidence="5 6">
    <name type="scientific">Cicer arietinum</name>
    <name type="common">Chickpea</name>
    <name type="synonym">Garbanzo</name>
    <dbReference type="NCBI Taxonomy" id="3827"/>
    <lineage>
        <taxon>Eukaryota</taxon>
        <taxon>Viridiplantae</taxon>
        <taxon>Streptophyta</taxon>
        <taxon>Embryophyta</taxon>
        <taxon>Tracheophyta</taxon>
        <taxon>Spermatophyta</taxon>
        <taxon>Magnoliopsida</taxon>
        <taxon>eudicotyledons</taxon>
        <taxon>Gunneridae</taxon>
        <taxon>Pentapetalae</taxon>
        <taxon>rosids</taxon>
        <taxon>fabids</taxon>
        <taxon>Fabales</taxon>
        <taxon>Fabaceae</taxon>
        <taxon>Papilionoideae</taxon>
        <taxon>50 kb inversion clade</taxon>
        <taxon>NPAAA clade</taxon>
        <taxon>Hologalegina</taxon>
        <taxon>IRL clade</taxon>
        <taxon>Cicereae</taxon>
        <taxon>Cicer</taxon>
    </lineage>
</organism>
<name>A0A1S2YC06_CICAR</name>
<dbReference type="PANTHER" id="PTHR34544:SF1">
    <property type="entry name" value="OS04G0438300 PROTEIN"/>
    <property type="match status" value="1"/>
</dbReference>
<keyword evidence="2" id="KW-0690">Ribosome biogenesis</keyword>
<dbReference type="Pfam" id="PF25498">
    <property type="entry name" value="DUF7912"/>
    <property type="match status" value="1"/>
</dbReference>
<dbReference type="OrthoDB" id="1100432at2759"/>
<dbReference type="PaxDb" id="3827-XP_004502582.1"/>
<dbReference type="PANTHER" id="PTHR34544">
    <property type="entry name" value="OSJNBA0006B20.18 PROTEIN"/>
    <property type="match status" value="1"/>
</dbReference>
<dbReference type="Proteomes" id="UP000087171">
    <property type="component" value="Chromosome Ca5"/>
</dbReference>
<accession>A0A1S2YC06</accession>
<evidence type="ECO:0000256" key="1">
    <source>
        <dbReference type="ARBA" id="ARBA00022490"/>
    </source>
</evidence>
<feature type="domain" description="DUF7912" evidence="4">
    <location>
        <begin position="226"/>
        <end position="316"/>
    </location>
</feature>
<dbReference type="SUPFAM" id="SSF75420">
    <property type="entry name" value="YhbC-like, N-terminal domain"/>
    <property type="match status" value="1"/>
</dbReference>
<dbReference type="GeneID" id="101490181"/>